<comment type="caution">
    <text evidence="9">Lacks conserved residue(s) required for the propagation of feature annotation.</text>
</comment>
<dbReference type="PANTHER" id="PTHR10877">
    <property type="entry name" value="POLYCYSTIN FAMILY MEMBER"/>
    <property type="match status" value="1"/>
</dbReference>
<dbReference type="Pfam" id="PF00801">
    <property type="entry name" value="PKD"/>
    <property type="match status" value="2"/>
</dbReference>
<evidence type="ECO:0000256" key="2">
    <source>
        <dbReference type="ARBA" id="ARBA00004651"/>
    </source>
</evidence>
<dbReference type="Pfam" id="PF01825">
    <property type="entry name" value="GPS"/>
    <property type="match status" value="1"/>
</dbReference>
<dbReference type="EMBL" id="JAODUP010000257">
    <property type="protein sequence ID" value="KAK2154795.1"/>
    <property type="molecule type" value="Genomic_DNA"/>
</dbReference>
<feature type="region of interest" description="Disordered" evidence="10">
    <location>
        <begin position="1332"/>
        <end position="1369"/>
    </location>
</feature>
<feature type="transmembrane region" description="Helical" evidence="11">
    <location>
        <begin position="2165"/>
        <end position="2186"/>
    </location>
</feature>
<dbReference type="InterPro" id="IPR046791">
    <property type="entry name" value="Polycystin_dom"/>
</dbReference>
<dbReference type="SMART" id="SM00089">
    <property type="entry name" value="PKD"/>
    <property type="match status" value="4"/>
</dbReference>
<dbReference type="InterPro" id="IPR036392">
    <property type="entry name" value="PLAT/LH2_dom_sf"/>
</dbReference>
<dbReference type="Gene3D" id="2.60.40.10">
    <property type="entry name" value="Immunoglobulins"/>
    <property type="match status" value="2"/>
</dbReference>
<dbReference type="Gene3D" id="2.60.60.20">
    <property type="entry name" value="PLAT/LH2 domain"/>
    <property type="match status" value="1"/>
</dbReference>
<evidence type="ECO:0000313" key="14">
    <source>
        <dbReference type="EMBL" id="KAK2154795.1"/>
    </source>
</evidence>
<evidence type="ECO:0000256" key="7">
    <source>
        <dbReference type="ARBA" id="ARBA00023069"/>
    </source>
</evidence>
<dbReference type="SUPFAM" id="SSF49723">
    <property type="entry name" value="Lipase/lipooxygenase domain (PLAT/LH2 domain)"/>
    <property type="match status" value="1"/>
</dbReference>
<dbReference type="PANTHER" id="PTHR10877:SF150">
    <property type="entry name" value="REJ DOMAIN-CONTAINING PROTEIN"/>
    <property type="match status" value="1"/>
</dbReference>
<dbReference type="InterPro" id="IPR000434">
    <property type="entry name" value="PC1"/>
</dbReference>
<comment type="similarity">
    <text evidence="3">Belongs to the polycystin family.</text>
</comment>
<organism evidence="14 15">
    <name type="scientific">Paralvinella palmiformis</name>
    <dbReference type="NCBI Taxonomy" id="53620"/>
    <lineage>
        <taxon>Eukaryota</taxon>
        <taxon>Metazoa</taxon>
        <taxon>Spiralia</taxon>
        <taxon>Lophotrochozoa</taxon>
        <taxon>Annelida</taxon>
        <taxon>Polychaeta</taxon>
        <taxon>Sedentaria</taxon>
        <taxon>Canalipalpata</taxon>
        <taxon>Terebellida</taxon>
        <taxon>Terebelliformia</taxon>
        <taxon>Alvinellidae</taxon>
        <taxon>Paralvinella</taxon>
    </lineage>
</organism>
<dbReference type="InterPro" id="IPR000601">
    <property type="entry name" value="PKD_dom"/>
</dbReference>
<sequence length="3108" mass="348504">CPTFGQINVETAIPLDQHTGTDASYTWWIDGIGIKNTTSPELLYTFTGIATYNITVRGINRVVSEPSVSGQLASFYLNMSGGSNYKCIWQWKDGTDKSISNDTTTPKSGALAFTHTYTTPSSYDVSVLCINNISSESLSLKHIVQDPITGISLITAGAARVVPLILSFEILTGTDPTFTLAINDVNYPLEATDDPLVWRSRSEAVFLNTGLFTLVINGTNLISNVEFVSNFTVDSPIKNVITAASDIRIMLNESVTFNVTMDEGTSVQVEWDFQDGTTPAKHDLPTLVSWPSGSVESRRHDFRVPGVFNVTITVSNNYNNFVFAHLVYVFNSPDDVTMSSNAPAAASSGGTWIYFEFTSRPYAPTMGTVSFLTLGHDNYSVASLRDLPYGSSPVAQIGSNRYTQPGTYTVKANVSNPIGFKVISHVVAIVLPITTFTIAVTPSHVPINAPVSISATVEAGNGITYYTNWGDGTDVESSPRLGTSPVNVTLRLEFPTVGPTLPSDANYAIDWGDGTITGIASLPFTDSGTHSLDVYHAYPGPGDWKATMKIWNLASSLLFTSSAGIYNLIDDVSVVPKYRPPIPSDGQYLTGRDDGFNFPKNLPVAFFVSTKTGEPVQYLLTADLLTDSGPGIVAESTDNPILIEFQQPGTYKVTVTAWTPLNNQTLTLNITMKNDVSDITLSDASRTIKPDVMETITLSLGSISGQDACAVVSIENSPPDVNARTTYLCGGNCTKYPEYPSFQESGDGQQTFRSCEMANPLVVGHQFADIGFYHLNIDVYTNFGRKSTQFPVTVSNDDCSNPDLAIRDASTDLLNPTAVRRSDSYLVATSTKCRCTNCLNTKRWTIFKVNRHSGDALSTIDMSKFTSHNKSDLYIPPKSLKYGVHRVCYEMIMELVPFQSKICAYLDIVKSPLKAALVAGSMSSVTVPWKSTVVMSPMTYSTDPDVDPEEDDGAPNKGLTFLSFCKQQYEDFPAFINDSLDPSTVYGSAPYTAGVLERAYRTEDFTGLKDNGGCFRQGPGAVENPSDVLETSGHLEFSGLNMLPNESYVWRSNVTKDERSSTAVLQLDVRMGNPPSLDIRCKESYLCRLKDQCLWFNSMNTLRLKGGCLERCNYLSEYKWSFYRAGLNDAWLIIEDQDRYIQGRFSAEVSVNSSMFMEGFSYFSELIRYQVTFEAKSSDGAIGKSGASICLNKPPKPGNCTLIGQGGTLMRLTCEDFTDPDGISTYILLASYKDEDYPRTLAYFEGYQMDIDMPYGAQSDDFCMEISVKVIDIYGAYTVAPDTDNYDGFLDDLVEGDEFQRLISEGNIEDTTSNIIRYAAILNADSKSKLDPGSVKMIEANNDDSNNNGGDDDDGDDDNDDIRNDDNDNHDTDYDFTSLLFLDVTQSNMTNEKRDQLMKKFERKRDRNAKLRLSMIQAVGNLTTQGNITTLQLISTTMTQLTAEPGELSRNSQKSATDWVQDAVGALTSMKDDISLHDLTVVADSLARVTGSLFKSTQINTVYPTNSDMKAAKESGYFKYDTNWRKKPYQLPGWTKTSSYYNVAAGIRTSGLPNIMDYGYRSPMLLSTSPQRRSDLSLAAAIVPDLLTATEQINKMMLQKMVPGEEGINISSDHLQIQIKKGQASDILGKNVDMDDGTSIKMPQYCDLKKGNCDTTDTVSISPESQLRPFPRTQLSHNQATSIGPGVYSYIHVDNKVVPPSGSVVILDLYDEQNEPIRINDTKIPIEIVIPRREGLRDQGEVTTIRLSSNLTLQHSFCRSLQVTDDAGLLIEAISEDPDMRLLIVLRFGDYPSLINNTYHHYAYSPRLLSGGAPVSDEDQYRREHSLFLSNRNVTHFRSISNSDTAYFCIRQLNSSNTTEFHLTGPPYLNIQSNDVRPFNVSTRSPLVSCVFVDKSATGKTHWSTEGLEVQSATTVTRTVCSTTHLSSFSSGFVVQPNAIDFQYVLDNLDFYKNPTLYVAEIIVLIIYVGFFIWARRKDMKDTLRLGVTPLPDNDPLDRYYYEIIVQTGIRKNAATDSKVYFILSGEYDETDVRVFEDPARKIFRRGAQDTFLLTTERPLGPLSYARVWHDNAGKGKYQSWYLNYIIVHDLQTKERSYFIANKWFAVEESDGQVDRLLPVAGPEQMRELGHLLTNSATKKLADDHIWFSVIARPPESRFTRVQRLSCCLCLLFTSMLANAMYYKVLADGSGRNGLKFGPFSMTPEQIYVGVISNMVVFPVNFLIVTLFRKSRPRRKRSSRLMDAIRKNELNNRNSEGDGSSTDLSMFITSTTDLKRDDSSRSATPIGETSAMMKPLEPGVPYPGEAKSGSASVPVEREAAKEKKKSFSMPWWCVIVSWIILWISVLLSVTFVTMYGIMFGDEKTQQWITSLVISFLTSIFLTQPIKVFLAALLFSLIFKKSDLIDEVAEEDEEELRLSNDETWLHPQTARPGEGQYTRRQRKLAYSPPDPEVIKQARENRIKEMKMYDIIREILFYSVFLWVLLILSYGFRDPNAYFLKENVQSTVTDLGLGKYGVAENSFAKIVICSILMYRPSASAATWCRFFGVMAACDIYWGLEGEVILKMDDFWDWCENTMIPAIRAGPWYNGRQPYGQRGFMQDRVSRLMGYVTLRQLRIKKNQCDPVAKMSQLIPDCYTPYSMWSEDRDSYGVGWVPFEGDSEKNNSGEEWHYRGAIELEGWPFIGGHAIYGGGGYVVELRENEEGLREKLAKLKDQQWITRQTRAVFIEFTIYNAFVNLFGMTTFIAEFINTGGIQVYTRVEPMNLLGYRSGAQLFQLACQVLYGIFILFFVVKEIRKVIKERKDYFKEPWNYIELSIIILSIGGLVIYLYRMFMTKELVARFAVNHGNTYMKFQYVAYWNELLLYMLGWLVFLATVKFIRLLRFNKRMSLLAQTLRYGAKPLSMFGIMFGIIFFAYAQLFYFVYFMELTTFSNVIYAAETCMQMLVGKFNFNAMKGASPVLGPFFFFCYVVTVYYILINMFLTILNESFASVRRDISLQSNEYEMVEFIVKRFSDWTGIGVGKSAKKNDKALAAGDRKLELAGNVPIEEQIDTFPERVDRLMDTISKVFLDQSTFESMFLNSNKARSKDAMKMMMKSPEIYGPPPGARY</sequence>
<evidence type="ECO:0000259" key="13">
    <source>
        <dbReference type="PROSITE" id="PS50095"/>
    </source>
</evidence>
<keyword evidence="5" id="KW-0732">Signal</keyword>
<dbReference type="GO" id="GO:0050982">
    <property type="term" value="P:detection of mechanical stimulus"/>
    <property type="evidence" value="ECO:0007669"/>
    <property type="project" value="TreeGrafter"/>
</dbReference>
<feature type="compositionally biased region" description="Acidic residues" evidence="10">
    <location>
        <begin position="1350"/>
        <end position="1360"/>
    </location>
</feature>
<dbReference type="PROSITE" id="PS50095">
    <property type="entry name" value="PLAT"/>
    <property type="match status" value="1"/>
</dbReference>
<keyword evidence="8 11" id="KW-0472">Membrane</keyword>
<protein>
    <submittedName>
        <fullName evidence="14">Uncharacterized protein</fullName>
    </submittedName>
</protein>
<evidence type="ECO:0000256" key="4">
    <source>
        <dbReference type="ARBA" id="ARBA00022692"/>
    </source>
</evidence>
<evidence type="ECO:0000256" key="1">
    <source>
        <dbReference type="ARBA" id="ARBA00004138"/>
    </source>
</evidence>
<dbReference type="InterPro" id="IPR042060">
    <property type="entry name" value="PLAT_polycystin1"/>
</dbReference>
<dbReference type="InterPro" id="IPR035986">
    <property type="entry name" value="PKD_dom_sf"/>
</dbReference>
<dbReference type="CDD" id="cd00146">
    <property type="entry name" value="PKD"/>
    <property type="match status" value="1"/>
</dbReference>
<dbReference type="Gene3D" id="2.60.220.50">
    <property type="match status" value="1"/>
</dbReference>
<feature type="transmembrane region" description="Helical" evidence="11">
    <location>
        <begin position="2206"/>
        <end position="2228"/>
    </location>
</feature>
<comment type="subcellular location">
    <subcellularLocation>
        <location evidence="2">Cell membrane</location>
        <topology evidence="2">Multi-pass membrane protein</topology>
    </subcellularLocation>
    <subcellularLocation>
        <location evidence="1">Cell projection</location>
        <location evidence="1">Cilium</location>
    </subcellularLocation>
</comment>
<evidence type="ECO:0000256" key="5">
    <source>
        <dbReference type="ARBA" id="ARBA00022729"/>
    </source>
</evidence>
<dbReference type="InterPro" id="IPR051223">
    <property type="entry name" value="Polycystin"/>
</dbReference>
<feature type="transmembrane region" description="Helical" evidence="11">
    <location>
        <begin position="2811"/>
        <end position="2829"/>
    </location>
</feature>
<keyword evidence="7" id="KW-0966">Cell projection</keyword>
<feature type="transmembrane region" description="Helical" evidence="11">
    <location>
        <begin position="2963"/>
        <end position="2984"/>
    </location>
</feature>
<feature type="region of interest" description="Disordered" evidence="10">
    <location>
        <begin position="2238"/>
        <end position="2295"/>
    </location>
</feature>
<feature type="transmembrane region" description="Helical" evidence="11">
    <location>
        <begin position="2901"/>
        <end position="2923"/>
    </location>
</feature>
<dbReference type="SUPFAM" id="SSF49299">
    <property type="entry name" value="PKD domain"/>
    <property type="match status" value="4"/>
</dbReference>
<evidence type="ECO:0000256" key="11">
    <source>
        <dbReference type="SAM" id="Phobius"/>
    </source>
</evidence>
<feature type="transmembrane region" description="Helical" evidence="11">
    <location>
        <begin position="2473"/>
        <end position="2490"/>
    </location>
</feature>
<evidence type="ECO:0000256" key="9">
    <source>
        <dbReference type="PROSITE-ProRule" id="PRU00152"/>
    </source>
</evidence>
<feature type="domain" description="PLAT" evidence="13">
    <location>
        <begin position="2000"/>
        <end position="2119"/>
    </location>
</feature>
<dbReference type="InterPro" id="IPR022409">
    <property type="entry name" value="PKD/Chitinase_dom"/>
</dbReference>
<dbReference type="InterPro" id="IPR001024">
    <property type="entry name" value="PLAT/LH2_dom"/>
</dbReference>
<dbReference type="CDD" id="cd01752">
    <property type="entry name" value="PLAT_polycystin"/>
    <property type="match status" value="1"/>
</dbReference>
<feature type="compositionally biased region" description="Polar residues" evidence="10">
    <location>
        <begin position="2251"/>
        <end position="2272"/>
    </location>
</feature>
<feature type="transmembrane region" description="Helical" evidence="11">
    <location>
        <begin position="2729"/>
        <end position="2753"/>
    </location>
</feature>
<feature type="transmembrane region" description="Helical" evidence="11">
    <location>
        <begin position="2367"/>
        <end position="2394"/>
    </location>
</feature>
<dbReference type="InterPro" id="IPR046338">
    <property type="entry name" value="GAIN_dom_sf"/>
</dbReference>
<dbReference type="GO" id="GO:0005262">
    <property type="term" value="F:calcium channel activity"/>
    <property type="evidence" value="ECO:0007669"/>
    <property type="project" value="TreeGrafter"/>
</dbReference>
<proteinExistence type="inferred from homology"/>
<dbReference type="PROSITE" id="PS50093">
    <property type="entry name" value="PKD"/>
    <property type="match status" value="2"/>
</dbReference>
<keyword evidence="4 11" id="KW-0812">Transmembrane</keyword>
<comment type="caution">
    <text evidence="14">The sequence shown here is derived from an EMBL/GenBank/DDBJ whole genome shotgun (WGS) entry which is preliminary data.</text>
</comment>
<feature type="non-terminal residue" evidence="14">
    <location>
        <position position="3108"/>
    </location>
</feature>
<dbReference type="FunFam" id="2.60.60.20:FF:000022">
    <property type="entry name" value="Uncharacterized protein"/>
    <property type="match status" value="1"/>
</dbReference>
<evidence type="ECO:0000259" key="12">
    <source>
        <dbReference type="PROSITE" id="PS50093"/>
    </source>
</evidence>
<feature type="transmembrane region" description="Helical" evidence="11">
    <location>
        <begin position="2773"/>
        <end position="2791"/>
    </location>
</feature>
<dbReference type="Pfam" id="PF08016">
    <property type="entry name" value="PKD_channel"/>
    <property type="match status" value="1"/>
</dbReference>
<feature type="transmembrane region" description="Helical" evidence="11">
    <location>
        <begin position="1957"/>
        <end position="1975"/>
    </location>
</feature>
<feature type="domain" description="PKD" evidence="12">
    <location>
        <begin position="89"/>
        <end position="151"/>
    </location>
</feature>
<name>A0AAD9N2Y2_9ANNE</name>
<dbReference type="FunFam" id="1.10.287.70:FF:000086">
    <property type="entry name" value="Polycystic kidney disease 2"/>
    <property type="match status" value="1"/>
</dbReference>
<dbReference type="GO" id="GO:0005929">
    <property type="term" value="C:cilium"/>
    <property type="evidence" value="ECO:0007669"/>
    <property type="project" value="UniProtKB-SubCell"/>
</dbReference>
<dbReference type="Proteomes" id="UP001208570">
    <property type="component" value="Unassembled WGS sequence"/>
</dbReference>
<dbReference type="PRINTS" id="PR00500">
    <property type="entry name" value="POLYCYSTIN1"/>
</dbReference>
<evidence type="ECO:0000256" key="6">
    <source>
        <dbReference type="ARBA" id="ARBA00022989"/>
    </source>
</evidence>
<gene>
    <name evidence="14" type="ORF">LSH36_257g03103</name>
</gene>
<feature type="domain" description="PKD" evidence="12">
    <location>
        <begin position="238"/>
        <end position="329"/>
    </location>
</feature>
<feature type="transmembrane region" description="Helical" evidence="11">
    <location>
        <begin position="2861"/>
        <end position="2881"/>
    </location>
</feature>
<keyword evidence="6 11" id="KW-1133">Transmembrane helix</keyword>
<dbReference type="Pfam" id="PF20519">
    <property type="entry name" value="Polycystin_dom"/>
    <property type="match status" value="1"/>
</dbReference>
<dbReference type="InterPro" id="IPR013122">
    <property type="entry name" value="PKD1_2_channel"/>
</dbReference>
<reference evidence="14" key="1">
    <citation type="journal article" date="2023" name="Mol. Biol. Evol.">
        <title>Third-Generation Sequencing Reveals the Adaptive Role of the Epigenome in Three Deep-Sea Polychaetes.</title>
        <authorList>
            <person name="Perez M."/>
            <person name="Aroh O."/>
            <person name="Sun Y."/>
            <person name="Lan Y."/>
            <person name="Juniper S.K."/>
            <person name="Young C.R."/>
            <person name="Angers B."/>
            <person name="Qian P.Y."/>
        </authorList>
    </citation>
    <scope>NUCLEOTIDE SEQUENCE</scope>
    <source>
        <strain evidence="14">P08H-3</strain>
    </source>
</reference>
<dbReference type="InterPro" id="IPR000203">
    <property type="entry name" value="GPS"/>
</dbReference>
<dbReference type="GO" id="GO:0005886">
    <property type="term" value="C:plasma membrane"/>
    <property type="evidence" value="ECO:0007669"/>
    <property type="project" value="UniProtKB-SubCell"/>
</dbReference>
<accession>A0AAD9N2Y2</accession>
<dbReference type="InterPro" id="IPR013783">
    <property type="entry name" value="Ig-like_fold"/>
</dbReference>
<dbReference type="SMART" id="SM00303">
    <property type="entry name" value="GPS"/>
    <property type="match status" value="1"/>
</dbReference>
<dbReference type="SMART" id="SM00308">
    <property type="entry name" value="LH2"/>
    <property type="match status" value="1"/>
</dbReference>
<evidence type="ECO:0000256" key="3">
    <source>
        <dbReference type="ARBA" id="ARBA00007200"/>
    </source>
</evidence>
<keyword evidence="7" id="KW-0969">Cilium</keyword>
<evidence type="ECO:0000313" key="15">
    <source>
        <dbReference type="Proteomes" id="UP001208570"/>
    </source>
</evidence>
<evidence type="ECO:0000256" key="8">
    <source>
        <dbReference type="ARBA" id="ARBA00023136"/>
    </source>
</evidence>
<dbReference type="Pfam" id="PF01477">
    <property type="entry name" value="PLAT"/>
    <property type="match status" value="1"/>
</dbReference>
<feature type="transmembrane region" description="Helical" evidence="11">
    <location>
        <begin position="2331"/>
        <end position="2355"/>
    </location>
</feature>
<keyword evidence="15" id="KW-1185">Reference proteome</keyword>
<evidence type="ECO:0000256" key="10">
    <source>
        <dbReference type="SAM" id="MobiDB-lite"/>
    </source>
</evidence>